<proteinExistence type="predicted"/>
<evidence type="ECO:0000256" key="2">
    <source>
        <dbReference type="SAM" id="Phobius"/>
    </source>
</evidence>
<keyword evidence="2" id="KW-0472">Membrane</keyword>
<gene>
    <name evidence="3" type="ORF">IDM40_27020</name>
</gene>
<evidence type="ECO:0000313" key="4">
    <source>
        <dbReference type="Proteomes" id="UP000806528"/>
    </source>
</evidence>
<accession>A0ABR9PEQ0</accession>
<reference evidence="3 4" key="1">
    <citation type="submission" date="2020-09" db="EMBL/GenBank/DDBJ databases">
        <title>Diversity and distribution of actinomycetes associated with coral in the coast of Hainan.</title>
        <authorList>
            <person name="Li F."/>
        </authorList>
    </citation>
    <scope>NUCLEOTIDE SEQUENCE [LARGE SCALE GENOMIC DNA]</scope>
    <source>
        <strain evidence="3 4">HNM0947</strain>
    </source>
</reference>
<evidence type="ECO:0000313" key="3">
    <source>
        <dbReference type="EMBL" id="MBE3002324.1"/>
    </source>
</evidence>
<dbReference type="EMBL" id="JADBGI010000041">
    <property type="protein sequence ID" value="MBE3002324.1"/>
    <property type="molecule type" value="Genomic_DNA"/>
</dbReference>
<protein>
    <submittedName>
        <fullName evidence="3">Pilus assembly protein</fullName>
    </submittedName>
</protein>
<sequence length="164" mass="16927">MAEHGGGRGDARSDRGGVIVEFAAVVPFLMLALALVWQVVLVGITSMYASHASAEAARQASVTPDDAERIEEEARKRVRPPWDGEDMMTVEIVERGDGRFAQVTLAMPIFLPGAAGPWDVTGESAVVQEVDPRGGSDGGTGDDTSGDASGEDVSDPGSGGGNDA</sequence>
<feature type="region of interest" description="Disordered" evidence="1">
    <location>
        <begin position="122"/>
        <end position="164"/>
    </location>
</feature>
<comment type="caution">
    <text evidence="3">The sequence shown here is derived from an EMBL/GenBank/DDBJ whole genome shotgun (WGS) entry which is preliminary data.</text>
</comment>
<keyword evidence="2" id="KW-1133">Transmembrane helix</keyword>
<dbReference type="Proteomes" id="UP000806528">
    <property type="component" value="Unassembled WGS sequence"/>
</dbReference>
<evidence type="ECO:0000256" key="1">
    <source>
        <dbReference type="SAM" id="MobiDB-lite"/>
    </source>
</evidence>
<name>A0ABR9PEQ0_9ACTN</name>
<dbReference type="RefSeq" id="WP_193124911.1">
    <property type="nucleotide sequence ID" value="NZ_JADBGI010000041.1"/>
</dbReference>
<organism evidence="3 4">
    <name type="scientific">Nocardiopsis coralli</name>
    <dbReference type="NCBI Taxonomy" id="2772213"/>
    <lineage>
        <taxon>Bacteria</taxon>
        <taxon>Bacillati</taxon>
        <taxon>Actinomycetota</taxon>
        <taxon>Actinomycetes</taxon>
        <taxon>Streptosporangiales</taxon>
        <taxon>Nocardiopsidaceae</taxon>
        <taxon>Nocardiopsis</taxon>
    </lineage>
</organism>
<feature type="region of interest" description="Disordered" evidence="1">
    <location>
        <begin position="53"/>
        <end position="75"/>
    </location>
</feature>
<keyword evidence="2" id="KW-0812">Transmembrane</keyword>
<feature type="transmembrane region" description="Helical" evidence="2">
    <location>
        <begin position="22"/>
        <end position="44"/>
    </location>
</feature>
<keyword evidence="4" id="KW-1185">Reference proteome</keyword>